<reference evidence="1" key="1">
    <citation type="submission" date="2023-04" db="EMBL/GenBank/DDBJ databases">
        <title>A chromosome-level genome assembly of the parasitoid wasp Eretmocerus hayati.</title>
        <authorList>
            <person name="Zhong Y."/>
            <person name="Liu S."/>
            <person name="Liu Y."/>
        </authorList>
    </citation>
    <scope>NUCLEOTIDE SEQUENCE</scope>
    <source>
        <strain evidence="1">ZJU_SS_LIU_2023</strain>
    </source>
</reference>
<organism evidence="1 2">
    <name type="scientific">Eretmocerus hayati</name>
    <dbReference type="NCBI Taxonomy" id="131215"/>
    <lineage>
        <taxon>Eukaryota</taxon>
        <taxon>Metazoa</taxon>
        <taxon>Ecdysozoa</taxon>
        <taxon>Arthropoda</taxon>
        <taxon>Hexapoda</taxon>
        <taxon>Insecta</taxon>
        <taxon>Pterygota</taxon>
        <taxon>Neoptera</taxon>
        <taxon>Endopterygota</taxon>
        <taxon>Hymenoptera</taxon>
        <taxon>Apocrita</taxon>
        <taxon>Proctotrupomorpha</taxon>
        <taxon>Chalcidoidea</taxon>
        <taxon>Aphelinidae</taxon>
        <taxon>Aphelininae</taxon>
        <taxon>Eretmocerus</taxon>
    </lineage>
</organism>
<gene>
    <name evidence="1" type="ORF">QAD02_003304</name>
</gene>
<evidence type="ECO:0000313" key="2">
    <source>
        <dbReference type="Proteomes" id="UP001239111"/>
    </source>
</evidence>
<proteinExistence type="predicted"/>
<sequence>MRHPTKKRVRSMKKVVTCAVKSIVTSLTGRPRSETIVVTRNVEPHGMLDTYRGEEPLHPETVPDASGTRRPNLQPWDWDYEKNRGSLRLYAGSHIHSPFRSDPDSSDESVSDASDLISVSSIEW</sequence>
<comment type="caution">
    <text evidence="1">The sequence shown here is derived from an EMBL/GenBank/DDBJ whole genome shotgun (WGS) entry which is preliminary data.</text>
</comment>
<accession>A0ACC2NR76</accession>
<dbReference type="Proteomes" id="UP001239111">
    <property type="component" value="Chromosome 3"/>
</dbReference>
<name>A0ACC2NR76_9HYME</name>
<protein>
    <submittedName>
        <fullName evidence="1">Uncharacterized protein</fullName>
    </submittedName>
</protein>
<evidence type="ECO:0000313" key="1">
    <source>
        <dbReference type="EMBL" id="KAJ8672045.1"/>
    </source>
</evidence>
<keyword evidence="2" id="KW-1185">Reference proteome</keyword>
<dbReference type="EMBL" id="CM056743">
    <property type="protein sequence ID" value="KAJ8672045.1"/>
    <property type="molecule type" value="Genomic_DNA"/>
</dbReference>